<organism evidence="1 2">
    <name type="scientific">Aphis craccivora</name>
    <name type="common">Cowpea aphid</name>
    <dbReference type="NCBI Taxonomy" id="307492"/>
    <lineage>
        <taxon>Eukaryota</taxon>
        <taxon>Metazoa</taxon>
        <taxon>Ecdysozoa</taxon>
        <taxon>Arthropoda</taxon>
        <taxon>Hexapoda</taxon>
        <taxon>Insecta</taxon>
        <taxon>Pterygota</taxon>
        <taxon>Neoptera</taxon>
        <taxon>Paraneoptera</taxon>
        <taxon>Hemiptera</taxon>
        <taxon>Sternorrhyncha</taxon>
        <taxon>Aphidomorpha</taxon>
        <taxon>Aphidoidea</taxon>
        <taxon>Aphididae</taxon>
        <taxon>Aphidini</taxon>
        <taxon>Aphis</taxon>
        <taxon>Aphis</taxon>
    </lineage>
</organism>
<protein>
    <submittedName>
        <fullName evidence="1">KRAB-A domain-containing protein 2-like</fullName>
    </submittedName>
</protein>
<comment type="caution">
    <text evidence="1">The sequence shown here is derived from an EMBL/GenBank/DDBJ whole genome shotgun (WGS) entry which is preliminary data.</text>
</comment>
<accession>A0A6G0YMJ0</accession>
<name>A0A6G0YMJ0_APHCR</name>
<dbReference type="EMBL" id="VUJU01003308">
    <property type="protein sequence ID" value="KAF0758412.1"/>
    <property type="molecule type" value="Genomic_DNA"/>
</dbReference>
<evidence type="ECO:0000313" key="1">
    <source>
        <dbReference type="EMBL" id="KAF0758412.1"/>
    </source>
</evidence>
<proteinExistence type="predicted"/>
<dbReference type="AlphaFoldDB" id="A0A6G0YMJ0"/>
<feature type="non-terminal residue" evidence="1">
    <location>
        <position position="1"/>
    </location>
</feature>
<reference evidence="1 2" key="1">
    <citation type="submission" date="2019-08" db="EMBL/GenBank/DDBJ databases">
        <title>Whole genome of Aphis craccivora.</title>
        <authorList>
            <person name="Voronova N.V."/>
            <person name="Shulinski R.S."/>
            <person name="Bandarenka Y.V."/>
            <person name="Zhorov D.G."/>
            <person name="Warner D."/>
        </authorList>
    </citation>
    <scope>NUCLEOTIDE SEQUENCE [LARGE SCALE GENOMIC DNA]</scope>
    <source>
        <strain evidence="1">180601</strain>
        <tissue evidence="1">Whole Body</tissue>
    </source>
</reference>
<gene>
    <name evidence="1" type="ORF">FWK35_00025827</name>
</gene>
<sequence>FTVCSEKSLAVEAVPNESVTLRSAETAQSLGTGTCTKKCDTKRCACRKNEVLYNSKCRNSLTLK</sequence>
<keyword evidence="2" id="KW-1185">Reference proteome</keyword>
<dbReference type="Proteomes" id="UP000478052">
    <property type="component" value="Unassembled WGS sequence"/>
</dbReference>
<evidence type="ECO:0000313" key="2">
    <source>
        <dbReference type="Proteomes" id="UP000478052"/>
    </source>
</evidence>